<protein>
    <submittedName>
        <fullName evidence="1">Spherulation-specific family 4</fullName>
    </submittedName>
</protein>
<dbReference type="EMBL" id="ML213629">
    <property type="protein sequence ID" value="TFK34640.1"/>
    <property type="molecule type" value="Genomic_DNA"/>
</dbReference>
<dbReference type="Proteomes" id="UP000308652">
    <property type="component" value="Unassembled WGS sequence"/>
</dbReference>
<name>A0A5C3LP20_9AGAR</name>
<dbReference type="InterPro" id="IPR021986">
    <property type="entry name" value="Spherulin4"/>
</dbReference>
<accession>A0A5C3LP20</accession>
<dbReference type="Pfam" id="PF12138">
    <property type="entry name" value="Spherulin4"/>
    <property type="match status" value="1"/>
</dbReference>
<evidence type="ECO:0000313" key="1">
    <source>
        <dbReference type="EMBL" id="TFK34640.1"/>
    </source>
</evidence>
<proteinExistence type="predicted"/>
<dbReference type="PANTHER" id="PTHR35040">
    <property type="match status" value="1"/>
</dbReference>
<organism evidence="1 2">
    <name type="scientific">Crucibulum laeve</name>
    <dbReference type="NCBI Taxonomy" id="68775"/>
    <lineage>
        <taxon>Eukaryota</taxon>
        <taxon>Fungi</taxon>
        <taxon>Dikarya</taxon>
        <taxon>Basidiomycota</taxon>
        <taxon>Agaricomycotina</taxon>
        <taxon>Agaricomycetes</taxon>
        <taxon>Agaricomycetidae</taxon>
        <taxon>Agaricales</taxon>
        <taxon>Agaricineae</taxon>
        <taxon>Nidulariaceae</taxon>
        <taxon>Crucibulum</taxon>
    </lineage>
</organism>
<keyword evidence="2" id="KW-1185">Reference proteome</keyword>
<gene>
    <name evidence="1" type="ORF">BDQ12DRAFT_689307</name>
</gene>
<dbReference type="AlphaFoldDB" id="A0A5C3LP20"/>
<dbReference type="OrthoDB" id="5342184at2759"/>
<dbReference type="PANTHER" id="PTHR35040:SF9">
    <property type="entry name" value="4-LIKE CELL SURFACE PROTEIN, PUTATIVE (AFU_ORTHOLOGUE AFUA_4G14080)-RELATED"/>
    <property type="match status" value="1"/>
</dbReference>
<reference evidence="1 2" key="1">
    <citation type="journal article" date="2019" name="Nat. Ecol. Evol.">
        <title>Megaphylogeny resolves global patterns of mushroom evolution.</title>
        <authorList>
            <person name="Varga T."/>
            <person name="Krizsan K."/>
            <person name="Foldi C."/>
            <person name="Dima B."/>
            <person name="Sanchez-Garcia M."/>
            <person name="Sanchez-Ramirez S."/>
            <person name="Szollosi G.J."/>
            <person name="Szarkandi J.G."/>
            <person name="Papp V."/>
            <person name="Albert L."/>
            <person name="Andreopoulos W."/>
            <person name="Angelini C."/>
            <person name="Antonin V."/>
            <person name="Barry K.W."/>
            <person name="Bougher N.L."/>
            <person name="Buchanan P."/>
            <person name="Buyck B."/>
            <person name="Bense V."/>
            <person name="Catcheside P."/>
            <person name="Chovatia M."/>
            <person name="Cooper J."/>
            <person name="Damon W."/>
            <person name="Desjardin D."/>
            <person name="Finy P."/>
            <person name="Geml J."/>
            <person name="Haridas S."/>
            <person name="Hughes K."/>
            <person name="Justo A."/>
            <person name="Karasinski D."/>
            <person name="Kautmanova I."/>
            <person name="Kiss B."/>
            <person name="Kocsube S."/>
            <person name="Kotiranta H."/>
            <person name="LaButti K.M."/>
            <person name="Lechner B.E."/>
            <person name="Liimatainen K."/>
            <person name="Lipzen A."/>
            <person name="Lukacs Z."/>
            <person name="Mihaltcheva S."/>
            <person name="Morgado L.N."/>
            <person name="Niskanen T."/>
            <person name="Noordeloos M.E."/>
            <person name="Ohm R.A."/>
            <person name="Ortiz-Santana B."/>
            <person name="Ovrebo C."/>
            <person name="Racz N."/>
            <person name="Riley R."/>
            <person name="Savchenko A."/>
            <person name="Shiryaev A."/>
            <person name="Soop K."/>
            <person name="Spirin V."/>
            <person name="Szebenyi C."/>
            <person name="Tomsovsky M."/>
            <person name="Tulloss R.E."/>
            <person name="Uehling J."/>
            <person name="Grigoriev I.V."/>
            <person name="Vagvolgyi C."/>
            <person name="Papp T."/>
            <person name="Martin F.M."/>
            <person name="Miettinen O."/>
            <person name="Hibbett D.S."/>
            <person name="Nagy L.G."/>
        </authorList>
    </citation>
    <scope>NUCLEOTIDE SEQUENCE [LARGE SCALE GENOMIC DNA]</scope>
    <source>
        <strain evidence="1 2">CBS 166.37</strain>
    </source>
</reference>
<sequence length="273" mass="29271">MFAGIRASSFRVLWAALAFSLYFGHTLALLPTGVIVPLYIYPGTCTDWAFLINAIQSYPTIQFYVIINPNSGPGGAPGTQPDTNYQSCTASIRRAGASAGNAKLLGYVATGYGSRTNATVTSDVDTYSQWTVSYRPDGIFFDEVATAASSLSLYQAFSNRVHQNFGANGLVFLNPGTTPETSGYFNIANLIVTYEDTYNGYSSSSLTITTNSPANKQSVILHTGPAQLPLSIVQQLTSTGLGAIFITNYPSADAYSFAPSYWSTFLSYIVSSQ</sequence>
<evidence type="ECO:0000313" key="2">
    <source>
        <dbReference type="Proteomes" id="UP000308652"/>
    </source>
</evidence>